<evidence type="ECO:0000256" key="2">
    <source>
        <dbReference type="SAM" id="SignalP"/>
    </source>
</evidence>
<dbReference type="OrthoDB" id="1119199at2"/>
<dbReference type="GO" id="GO:0006508">
    <property type="term" value="P:proteolysis"/>
    <property type="evidence" value="ECO:0007669"/>
    <property type="project" value="InterPro"/>
</dbReference>
<evidence type="ECO:0000313" key="5">
    <source>
        <dbReference type="Proteomes" id="UP000306808"/>
    </source>
</evidence>
<accession>A0A4U0NEG1</accession>
<dbReference type="Proteomes" id="UP000306808">
    <property type="component" value="Unassembled WGS sequence"/>
</dbReference>
<gene>
    <name evidence="4" type="ORF">FAZ15_18685</name>
</gene>
<keyword evidence="2" id="KW-0732">Signal</keyword>
<dbReference type="InterPro" id="IPR000834">
    <property type="entry name" value="Peptidase_M14"/>
</dbReference>
<dbReference type="SUPFAM" id="SSF53187">
    <property type="entry name" value="Zn-dependent exopeptidases"/>
    <property type="match status" value="1"/>
</dbReference>
<comment type="caution">
    <text evidence="1">Lacks conserved residue(s) required for the propagation of feature annotation.</text>
</comment>
<dbReference type="PROSITE" id="PS51257">
    <property type="entry name" value="PROKAR_LIPOPROTEIN"/>
    <property type="match status" value="1"/>
</dbReference>
<sequence>MKLLPIILLTTVVFASCSNPLSSTSDSDFSKAMKLDTAQFNTLHKKYKEPALFHRRFKHSDIDSLIKVHAQNKVFVVDQIGKSVQGRSIYELTYGEGDIQVMLWSQMHGDEPTATMALFDLFNYLEGKDDDSSEIRELLKSKLGIHFIPMLNPDGAEIYNRRNAQSIDLNRDARAGQTVEGALLKARAKAIVPQYGFNLHDQSIYYSVPGTKNPVTISLLAPAYNEGREINEVREGAMQLIVGMNEILQQYIPDAVAKYDDTYTPRGFGDNFQSWGASTVLIESGGLKGDPEKQEIRRLNFIIILNALIQIAEGSYKKYEAAHYEDIPFNASLLHDVVIRNLSVGNDSISLKTDIAIRRGETTVGRDYFVRGRVEDIGDLPEAIGYDEVDAEGLHFVAAKLATNEVNDISSLTMEQAYALLKKGFMAAPVKTVGTRRESSLHSLPIHLFTQKQFFTTSSIDLGGTTNFYLGDSSGNLKYAVFNGYLIDLSKDIKDLTFKNRVH</sequence>
<dbReference type="Gene3D" id="3.40.630.10">
    <property type="entry name" value="Zn peptidases"/>
    <property type="match status" value="1"/>
</dbReference>
<name>A0A4U0NEG1_9SPHI</name>
<comment type="caution">
    <text evidence="4">The sequence shown here is derived from an EMBL/GenBank/DDBJ whole genome shotgun (WGS) entry which is preliminary data.</text>
</comment>
<protein>
    <submittedName>
        <fullName evidence="4">Peptidase M14</fullName>
    </submittedName>
</protein>
<evidence type="ECO:0000313" key="4">
    <source>
        <dbReference type="EMBL" id="TJZ52426.1"/>
    </source>
</evidence>
<dbReference type="GO" id="GO:0004181">
    <property type="term" value="F:metallocarboxypeptidase activity"/>
    <property type="evidence" value="ECO:0007669"/>
    <property type="project" value="InterPro"/>
</dbReference>
<feature type="domain" description="Peptidase M14" evidence="3">
    <location>
        <begin position="55"/>
        <end position="307"/>
    </location>
</feature>
<proteinExistence type="inferred from homology"/>
<feature type="signal peptide" evidence="2">
    <location>
        <begin position="1"/>
        <end position="15"/>
    </location>
</feature>
<evidence type="ECO:0000259" key="3">
    <source>
        <dbReference type="PROSITE" id="PS52035"/>
    </source>
</evidence>
<dbReference type="GO" id="GO:0008270">
    <property type="term" value="F:zinc ion binding"/>
    <property type="evidence" value="ECO:0007669"/>
    <property type="project" value="InterPro"/>
</dbReference>
<feature type="chain" id="PRO_5020513530" evidence="2">
    <location>
        <begin position="16"/>
        <end position="503"/>
    </location>
</feature>
<evidence type="ECO:0000256" key="1">
    <source>
        <dbReference type="PROSITE-ProRule" id="PRU01379"/>
    </source>
</evidence>
<dbReference type="PROSITE" id="PS52035">
    <property type="entry name" value="PEPTIDASE_M14"/>
    <property type="match status" value="1"/>
</dbReference>
<dbReference type="Pfam" id="PF00246">
    <property type="entry name" value="Peptidase_M14"/>
    <property type="match status" value="1"/>
</dbReference>
<comment type="similarity">
    <text evidence="1">Belongs to the peptidase M14 family.</text>
</comment>
<dbReference type="AlphaFoldDB" id="A0A4U0NEG1"/>
<dbReference type="EMBL" id="SUME01000009">
    <property type="protein sequence ID" value="TJZ52426.1"/>
    <property type="molecule type" value="Genomic_DNA"/>
</dbReference>
<dbReference type="RefSeq" id="WP_136902838.1">
    <property type="nucleotide sequence ID" value="NZ_SUME01000009.1"/>
</dbReference>
<reference evidence="4 5" key="1">
    <citation type="submission" date="2019-04" db="EMBL/GenBank/DDBJ databases">
        <title>Sphingobacterium olei sp. nov., isolated from oil-contaminated soil.</title>
        <authorList>
            <person name="Liu B."/>
        </authorList>
    </citation>
    <scope>NUCLEOTIDE SEQUENCE [LARGE SCALE GENOMIC DNA]</scope>
    <source>
        <strain evidence="4 5">HAL-9</strain>
    </source>
</reference>
<organism evidence="4 5">
    <name type="scientific">Sphingobacterium olei</name>
    <dbReference type="NCBI Taxonomy" id="2571155"/>
    <lineage>
        <taxon>Bacteria</taxon>
        <taxon>Pseudomonadati</taxon>
        <taxon>Bacteroidota</taxon>
        <taxon>Sphingobacteriia</taxon>
        <taxon>Sphingobacteriales</taxon>
        <taxon>Sphingobacteriaceae</taxon>
        <taxon>Sphingobacterium</taxon>
    </lineage>
</organism>
<keyword evidence="5" id="KW-1185">Reference proteome</keyword>